<keyword evidence="3" id="KW-1185">Reference proteome</keyword>
<gene>
    <name evidence="2" type="ORF">HPB51_023567</name>
</gene>
<proteinExistence type="predicted"/>
<accession>A0A9J6DCR8</accession>
<reference evidence="2" key="2">
    <citation type="submission" date="2021-09" db="EMBL/GenBank/DDBJ databases">
        <authorList>
            <person name="Jia N."/>
            <person name="Wang J."/>
            <person name="Shi W."/>
            <person name="Du L."/>
            <person name="Sun Y."/>
            <person name="Zhan W."/>
            <person name="Jiang J."/>
            <person name="Wang Q."/>
            <person name="Zhang B."/>
            <person name="Ji P."/>
            <person name="Sakyi L.B."/>
            <person name="Cui X."/>
            <person name="Yuan T."/>
            <person name="Jiang B."/>
            <person name="Yang W."/>
            <person name="Lam T.T.-Y."/>
            <person name="Chang Q."/>
            <person name="Ding S."/>
            <person name="Wang X."/>
            <person name="Zhu J."/>
            <person name="Ruan X."/>
            <person name="Zhao L."/>
            <person name="Wei J."/>
            <person name="Que T."/>
            <person name="Du C."/>
            <person name="Cheng J."/>
            <person name="Dai P."/>
            <person name="Han X."/>
            <person name="Huang E."/>
            <person name="Gao Y."/>
            <person name="Liu J."/>
            <person name="Shao H."/>
            <person name="Ye R."/>
            <person name="Li L."/>
            <person name="Wei W."/>
            <person name="Wang X."/>
            <person name="Wang C."/>
            <person name="Huo Q."/>
            <person name="Li W."/>
            <person name="Guo W."/>
            <person name="Chen H."/>
            <person name="Chen S."/>
            <person name="Zhou L."/>
            <person name="Zhou L."/>
            <person name="Ni X."/>
            <person name="Tian J."/>
            <person name="Zhou Y."/>
            <person name="Sheng Y."/>
            <person name="Liu T."/>
            <person name="Pan Y."/>
            <person name="Xia L."/>
            <person name="Li J."/>
            <person name="Zhao F."/>
            <person name="Cao W."/>
        </authorList>
    </citation>
    <scope>NUCLEOTIDE SEQUENCE</scope>
    <source>
        <strain evidence="2">Rmic-2018</strain>
        <tissue evidence="2">Larvae</tissue>
    </source>
</reference>
<dbReference type="EMBL" id="JABSTU010000010">
    <property type="protein sequence ID" value="KAH8019925.1"/>
    <property type="molecule type" value="Genomic_DNA"/>
</dbReference>
<feature type="region of interest" description="Disordered" evidence="1">
    <location>
        <begin position="108"/>
        <end position="156"/>
    </location>
</feature>
<reference evidence="2" key="1">
    <citation type="journal article" date="2020" name="Cell">
        <title>Large-Scale Comparative Analyses of Tick Genomes Elucidate Their Genetic Diversity and Vector Capacities.</title>
        <authorList>
            <consortium name="Tick Genome and Microbiome Consortium (TIGMIC)"/>
            <person name="Jia N."/>
            <person name="Wang J."/>
            <person name="Shi W."/>
            <person name="Du L."/>
            <person name="Sun Y."/>
            <person name="Zhan W."/>
            <person name="Jiang J.F."/>
            <person name="Wang Q."/>
            <person name="Zhang B."/>
            <person name="Ji P."/>
            <person name="Bell-Sakyi L."/>
            <person name="Cui X.M."/>
            <person name="Yuan T.T."/>
            <person name="Jiang B.G."/>
            <person name="Yang W.F."/>
            <person name="Lam T.T."/>
            <person name="Chang Q.C."/>
            <person name="Ding S.J."/>
            <person name="Wang X.J."/>
            <person name="Zhu J.G."/>
            <person name="Ruan X.D."/>
            <person name="Zhao L."/>
            <person name="Wei J.T."/>
            <person name="Ye R.Z."/>
            <person name="Que T.C."/>
            <person name="Du C.H."/>
            <person name="Zhou Y.H."/>
            <person name="Cheng J.X."/>
            <person name="Dai P.F."/>
            <person name="Guo W.B."/>
            <person name="Han X.H."/>
            <person name="Huang E.J."/>
            <person name="Li L.F."/>
            <person name="Wei W."/>
            <person name="Gao Y.C."/>
            <person name="Liu J.Z."/>
            <person name="Shao H.Z."/>
            <person name="Wang X."/>
            <person name="Wang C.C."/>
            <person name="Yang T.C."/>
            <person name="Huo Q.B."/>
            <person name="Li W."/>
            <person name="Chen H.Y."/>
            <person name="Chen S.E."/>
            <person name="Zhou L.G."/>
            <person name="Ni X.B."/>
            <person name="Tian J.H."/>
            <person name="Sheng Y."/>
            <person name="Liu T."/>
            <person name="Pan Y.S."/>
            <person name="Xia L.Y."/>
            <person name="Li J."/>
            <person name="Zhao F."/>
            <person name="Cao W.C."/>
        </authorList>
    </citation>
    <scope>NUCLEOTIDE SEQUENCE</scope>
    <source>
        <strain evidence="2">Rmic-2018</strain>
    </source>
</reference>
<evidence type="ECO:0000313" key="3">
    <source>
        <dbReference type="Proteomes" id="UP000821866"/>
    </source>
</evidence>
<comment type="caution">
    <text evidence="2">The sequence shown here is derived from an EMBL/GenBank/DDBJ whole genome shotgun (WGS) entry which is preliminary data.</text>
</comment>
<feature type="compositionally biased region" description="Low complexity" evidence="1">
    <location>
        <begin position="108"/>
        <end position="117"/>
    </location>
</feature>
<evidence type="ECO:0000313" key="2">
    <source>
        <dbReference type="EMBL" id="KAH8019925.1"/>
    </source>
</evidence>
<protein>
    <submittedName>
        <fullName evidence="2">Uncharacterized protein</fullName>
    </submittedName>
</protein>
<dbReference type="AlphaFoldDB" id="A0A9J6DCR8"/>
<organism evidence="2 3">
    <name type="scientific">Rhipicephalus microplus</name>
    <name type="common">Cattle tick</name>
    <name type="synonym">Boophilus microplus</name>
    <dbReference type="NCBI Taxonomy" id="6941"/>
    <lineage>
        <taxon>Eukaryota</taxon>
        <taxon>Metazoa</taxon>
        <taxon>Ecdysozoa</taxon>
        <taxon>Arthropoda</taxon>
        <taxon>Chelicerata</taxon>
        <taxon>Arachnida</taxon>
        <taxon>Acari</taxon>
        <taxon>Parasitiformes</taxon>
        <taxon>Ixodida</taxon>
        <taxon>Ixodoidea</taxon>
        <taxon>Ixodidae</taxon>
        <taxon>Rhipicephalinae</taxon>
        <taxon>Rhipicephalus</taxon>
        <taxon>Boophilus</taxon>
    </lineage>
</organism>
<dbReference type="Proteomes" id="UP000821866">
    <property type="component" value="Chromosome 8"/>
</dbReference>
<sequence>MTLPAEDIATGLRDIREWDEHLRQAPRERHCALKPAGATIIGEWRQGLLPPTQSLLPCGASTQLVYERATDDNRTVLFRLAGDGDNLATVPSAGPGFPLLSATTHTTTHRWTSSARHGSSTGDASSAHPFQERAGQSSDGLRHRRRRCDGRHHQSDGKIIRAGARCDSFGAHI</sequence>
<evidence type="ECO:0000256" key="1">
    <source>
        <dbReference type="SAM" id="MobiDB-lite"/>
    </source>
</evidence>
<name>A0A9J6DCR8_RHIMP</name>